<protein>
    <submittedName>
        <fullName evidence="2">Uncharacterized protein</fullName>
    </submittedName>
</protein>
<evidence type="ECO:0000313" key="2">
    <source>
        <dbReference type="EMBL" id="SUA46412.1"/>
    </source>
</evidence>
<dbReference type="AlphaFoldDB" id="A0A378WZV8"/>
<accession>A0A378WZV8</accession>
<feature type="transmembrane region" description="Helical" evidence="1">
    <location>
        <begin position="70"/>
        <end position="95"/>
    </location>
</feature>
<feature type="transmembrane region" description="Helical" evidence="1">
    <location>
        <begin position="141"/>
        <end position="161"/>
    </location>
</feature>
<keyword evidence="1" id="KW-0812">Transmembrane</keyword>
<proteinExistence type="predicted"/>
<evidence type="ECO:0000256" key="1">
    <source>
        <dbReference type="SAM" id="Phobius"/>
    </source>
</evidence>
<dbReference type="Proteomes" id="UP000255082">
    <property type="component" value="Unassembled WGS sequence"/>
</dbReference>
<organism evidence="2 3">
    <name type="scientific">Nocardia africana</name>
    <dbReference type="NCBI Taxonomy" id="134964"/>
    <lineage>
        <taxon>Bacteria</taxon>
        <taxon>Bacillati</taxon>
        <taxon>Actinomycetota</taxon>
        <taxon>Actinomycetes</taxon>
        <taxon>Mycobacteriales</taxon>
        <taxon>Nocardiaceae</taxon>
        <taxon>Nocardia</taxon>
    </lineage>
</organism>
<reference evidence="2 3" key="1">
    <citation type="submission" date="2018-06" db="EMBL/GenBank/DDBJ databases">
        <authorList>
            <consortium name="Pathogen Informatics"/>
            <person name="Doyle S."/>
        </authorList>
    </citation>
    <scope>NUCLEOTIDE SEQUENCE [LARGE SCALE GENOMIC DNA]</scope>
    <source>
        <strain evidence="2 3">NCTC13184</strain>
    </source>
</reference>
<feature type="transmembrane region" description="Helical" evidence="1">
    <location>
        <begin position="107"/>
        <end position="129"/>
    </location>
</feature>
<feature type="transmembrane region" description="Helical" evidence="1">
    <location>
        <begin position="181"/>
        <end position="202"/>
    </location>
</feature>
<sequence length="293" mass="32096">MESNISNFAASVWAGAVELPGEGQIPLPPELHANQTAAWVVIVLLYGGAVAAVGWAGWKLLRDREALPAILVVSGVIAANIEPLGDTVGTIMYAADIPWFHYTIMGRSMPAFILVGCMPYVAMGGYYAYRYIERGRSLRDIVLLSAVWVGVPEIIAEMLLHHWGLIVYYGDNPTRIFGIPLYSIVQNTTLLPVYGIVIYFCVRYLRGANLLWLILFIPAVTIGYVVGVSWPAYQAVQSSAPWPVTWFACLVVCVTSLAVTYALLRIPVLRELRERAATEGDADGEFRVTATAS</sequence>
<dbReference type="OrthoDB" id="4764886at2"/>
<keyword evidence="1" id="KW-0472">Membrane</keyword>
<dbReference type="RefSeq" id="WP_062962242.1">
    <property type="nucleotide sequence ID" value="NZ_JAJFOE010000001.1"/>
</dbReference>
<keyword evidence="1" id="KW-1133">Transmembrane helix</keyword>
<gene>
    <name evidence="2" type="ORF">NCTC13184_04937</name>
</gene>
<feature type="transmembrane region" description="Helical" evidence="1">
    <location>
        <begin position="209"/>
        <end position="232"/>
    </location>
</feature>
<name>A0A378WZV8_9NOCA</name>
<feature type="transmembrane region" description="Helical" evidence="1">
    <location>
        <begin position="244"/>
        <end position="264"/>
    </location>
</feature>
<feature type="transmembrane region" description="Helical" evidence="1">
    <location>
        <begin position="37"/>
        <end position="58"/>
    </location>
</feature>
<evidence type="ECO:0000313" key="3">
    <source>
        <dbReference type="Proteomes" id="UP000255082"/>
    </source>
</evidence>
<dbReference type="EMBL" id="UGRU01000001">
    <property type="protein sequence ID" value="SUA46412.1"/>
    <property type="molecule type" value="Genomic_DNA"/>
</dbReference>